<comment type="caution">
    <text evidence="3">The sequence shown here is derived from an EMBL/GenBank/DDBJ whole genome shotgun (WGS) entry which is preliminary data.</text>
</comment>
<protein>
    <submittedName>
        <fullName evidence="3">Uncharacterized protein</fullName>
    </submittedName>
</protein>
<dbReference type="GO" id="GO:0003697">
    <property type="term" value="F:single-stranded DNA binding"/>
    <property type="evidence" value="ECO:0007669"/>
    <property type="project" value="TreeGrafter"/>
</dbReference>
<evidence type="ECO:0000256" key="2">
    <source>
        <dbReference type="SAM" id="Coils"/>
    </source>
</evidence>
<evidence type="ECO:0000313" key="4">
    <source>
        <dbReference type="Proteomes" id="UP000541444"/>
    </source>
</evidence>
<dbReference type="GO" id="GO:0000724">
    <property type="term" value="P:double-strand break repair via homologous recombination"/>
    <property type="evidence" value="ECO:0007669"/>
    <property type="project" value="TreeGrafter"/>
</dbReference>
<evidence type="ECO:0000256" key="1">
    <source>
        <dbReference type="ARBA" id="ARBA00023054"/>
    </source>
</evidence>
<dbReference type="OrthoDB" id="10254973at2759"/>
<dbReference type="Proteomes" id="UP000541444">
    <property type="component" value="Unassembled WGS sequence"/>
</dbReference>
<dbReference type="GO" id="GO:0005634">
    <property type="term" value="C:nucleus"/>
    <property type="evidence" value="ECO:0007669"/>
    <property type="project" value="TreeGrafter"/>
</dbReference>
<dbReference type="PANTHER" id="PTHR45916:SF1">
    <property type="entry name" value="STRUCTURAL MAINTENANCE OF CHROMOSOMES PROTEIN 5"/>
    <property type="match status" value="1"/>
</dbReference>
<keyword evidence="4" id="KW-1185">Reference proteome</keyword>
<gene>
    <name evidence="3" type="ORF">GIB67_040054</name>
</gene>
<name>A0A7J7MUT2_9MAGN</name>
<dbReference type="GO" id="GO:0030915">
    <property type="term" value="C:Smc5-Smc6 complex"/>
    <property type="evidence" value="ECO:0007669"/>
    <property type="project" value="TreeGrafter"/>
</dbReference>
<reference evidence="3 4" key="1">
    <citation type="journal article" date="2020" name="IScience">
        <title>Genome Sequencing of the Endangered Kingdonia uniflora (Circaeasteraceae, Ranunculales) Reveals Potential Mechanisms of Evolutionary Specialization.</title>
        <authorList>
            <person name="Sun Y."/>
            <person name="Deng T."/>
            <person name="Zhang A."/>
            <person name="Moore M.J."/>
            <person name="Landis J.B."/>
            <person name="Lin N."/>
            <person name="Zhang H."/>
            <person name="Zhang X."/>
            <person name="Huang J."/>
            <person name="Zhang X."/>
            <person name="Sun H."/>
            <person name="Wang H."/>
        </authorList>
    </citation>
    <scope>NUCLEOTIDE SEQUENCE [LARGE SCALE GENOMIC DNA]</scope>
    <source>
        <strain evidence="3">TB1705</strain>
        <tissue evidence="3">Leaf</tissue>
    </source>
</reference>
<organism evidence="3 4">
    <name type="scientific">Kingdonia uniflora</name>
    <dbReference type="NCBI Taxonomy" id="39325"/>
    <lineage>
        <taxon>Eukaryota</taxon>
        <taxon>Viridiplantae</taxon>
        <taxon>Streptophyta</taxon>
        <taxon>Embryophyta</taxon>
        <taxon>Tracheophyta</taxon>
        <taxon>Spermatophyta</taxon>
        <taxon>Magnoliopsida</taxon>
        <taxon>Ranunculales</taxon>
        <taxon>Circaeasteraceae</taxon>
        <taxon>Kingdonia</taxon>
    </lineage>
</organism>
<proteinExistence type="predicted"/>
<keyword evidence="1 2" id="KW-0175">Coiled coil</keyword>
<dbReference type="AlphaFoldDB" id="A0A7J7MUT2"/>
<sequence>MNHFFCVSIQYIGSKEADRKADGAPQLGIHDLWTPENHYRWSISRYGGHVSASVQPVNPSRLFLCSMFQAISFFFHFFGYQISLDVGEIEKLRFRKKELEDNISSLEENFKILQTEQRHLEDEAAKLRKQRDDIINTVQRETNKRRDLEKRVNQRRMKLESIEKEDDLDTNINRLTDQAARLNMQRFQKAIEIKNLLIEAVILKWSFAEKQMMHIEHDVKIRQLEVNIKNQEKAALQASMHYENWWMVENWAPRRRT</sequence>
<accession>A0A7J7MUT2</accession>
<evidence type="ECO:0000313" key="3">
    <source>
        <dbReference type="EMBL" id="KAF6158540.1"/>
    </source>
</evidence>
<dbReference type="PANTHER" id="PTHR45916">
    <property type="entry name" value="STRUCTURAL MAINTENANCE OF CHROMOSOMES PROTEIN 5"/>
    <property type="match status" value="1"/>
</dbReference>
<feature type="coiled-coil region" evidence="2">
    <location>
        <begin position="89"/>
        <end position="185"/>
    </location>
</feature>
<dbReference type="EMBL" id="JACGCM010001219">
    <property type="protein sequence ID" value="KAF6158540.1"/>
    <property type="molecule type" value="Genomic_DNA"/>
</dbReference>